<evidence type="ECO:0000313" key="2">
    <source>
        <dbReference type="Proteomes" id="UP000249579"/>
    </source>
</evidence>
<dbReference type="EMBL" id="PZJG01000031">
    <property type="protein sequence ID" value="RAK47638.1"/>
    <property type="molecule type" value="Genomic_DNA"/>
</dbReference>
<reference evidence="1 2" key="1">
    <citation type="journal article" date="2018" name="Front. Microbiol.">
        <title>Description and Comparative Genomics of Macrococcus caseolyticus subsp. hominis subsp. nov., Macrococcus goetzii sp. nov., Macrococcus epidermidis sp. nov., and Macrococcus bohemicus sp. nov., Novel Macrococci From Human Clinical Material With Virulence Potential and Suspected Uptake of Foreign DNA by Natural Transformation.</title>
        <authorList>
            <person name="Maslanova I."/>
            <person name="Wertheimer Z."/>
            <person name="Sedlacek I."/>
            <person name="Svec P."/>
            <person name="Indrakova A."/>
            <person name="Kovarovic V."/>
            <person name="Schumann P."/>
            <person name="Sproer C."/>
            <person name="Kralova S."/>
            <person name="Sedo O."/>
            <person name="Kristofova L."/>
            <person name="Vrbovska V."/>
            <person name="Fuzik T."/>
            <person name="Petras P."/>
            <person name="Zdrahal Z."/>
            <person name="Ruzickova V."/>
            <person name="Doskar J."/>
            <person name="Pantucek R."/>
        </authorList>
    </citation>
    <scope>NUCLEOTIDE SEQUENCE [LARGE SCALE GENOMIC DNA]</scope>
    <source>
        <strain evidence="1 2">03/115</strain>
        <plasmid evidence="1">pZKMB2</plasmid>
    </source>
</reference>
<dbReference type="Proteomes" id="UP000249579">
    <property type="component" value="Plasmid pZKMB2"/>
</dbReference>
<dbReference type="AlphaFoldDB" id="A0A328A2G3"/>
<protein>
    <submittedName>
        <fullName evidence="1">Uncharacterized protein</fullName>
    </submittedName>
</protein>
<evidence type="ECO:0000313" key="1">
    <source>
        <dbReference type="EMBL" id="RAK47638.1"/>
    </source>
</evidence>
<accession>A0A328A2G3</accession>
<organism evidence="1 2">
    <name type="scientific">Macrococcoides bohemicum</name>
    <dbReference type="NCBI Taxonomy" id="1903056"/>
    <lineage>
        <taxon>Bacteria</taxon>
        <taxon>Bacillati</taxon>
        <taxon>Bacillota</taxon>
        <taxon>Bacilli</taxon>
        <taxon>Bacillales</taxon>
        <taxon>Staphylococcaceae</taxon>
        <taxon>Macrococcoides</taxon>
    </lineage>
</organism>
<name>A0A328A2G3_9STAP</name>
<comment type="caution">
    <text evidence="1">The sequence shown here is derived from an EMBL/GenBank/DDBJ whole genome shotgun (WGS) entry which is preliminary data.</text>
</comment>
<dbReference type="RefSeq" id="WP_111744437.1">
    <property type="nucleotide sequence ID" value="NZ_CM009973.1"/>
</dbReference>
<dbReference type="OrthoDB" id="2418582at2"/>
<keyword evidence="1" id="KW-0614">Plasmid</keyword>
<gene>
    <name evidence="1" type="ORF">BHX94_12330</name>
</gene>
<geneLocation type="plasmid" evidence="2">
    <name>pzkmb2</name>
</geneLocation>
<sequence>MAKISMKNLRKEIPMSSIPGKIVRAKEIVFSYLMVVLEGDEYMVCTYEKGNGYTHASRSIPYATLSEALIEYQMKELELRGW</sequence>
<proteinExistence type="predicted"/>